<dbReference type="KEGG" id="och:CES85_3167"/>
<dbReference type="AlphaFoldDB" id="A0A248UQE5"/>
<organism evidence="1 2">
    <name type="scientific">Ochrobactrum quorumnocens</name>
    <dbReference type="NCBI Taxonomy" id="271865"/>
    <lineage>
        <taxon>Bacteria</taxon>
        <taxon>Pseudomonadati</taxon>
        <taxon>Pseudomonadota</taxon>
        <taxon>Alphaproteobacteria</taxon>
        <taxon>Hyphomicrobiales</taxon>
        <taxon>Brucellaceae</taxon>
        <taxon>Brucella/Ochrobactrum group</taxon>
        <taxon>Ochrobactrum</taxon>
    </lineage>
</organism>
<evidence type="ECO:0000313" key="2">
    <source>
        <dbReference type="Proteomes" id="UP000215256"/>
    </source>
</evidence>
<dbReference type="InterPro" id="IPR051397">
    <property type="entry name" value="Zn-ADH-like_protein"/>
</dbReference>
<dbReference type="GO" id="GO:0016491">
    <property type="term" value="F:oxidoreductase activity"/>
    <property type="evidence" value="ECO:0007669"/>
    <property type="project" value="TreeGrafter"/>
</dbReference>
<gene>
    <name evidence="1" type="ORF">CES85_3167</name>
</gene>
<dbReference type="PANTHER" id="PTHR43677">
    <property type="entry name" value="SHORT-CHAIN DEHYDROGENASE/REDUCTASE"/>
    <property type="match status" value="1"/>
</dbReference>
<dbReference type="Pfam" id="PF13602">
    <property type="entry name" value="ADH_zinc_N_2"/>
    <property type="match status" value="1"/>
</dbReference>
<keyword evidence="1" id="KW-0614">Plasmid</keyword>
<proteinExistence type="predicted"/>
<dbReference type="SUPFAM" id="SSF51735">
    <property type="entry name" value="NAD(P)-binding Rossmann-fold domains"/>
    <property type="match status" value="1"/>
</dbReference>
<dbReference type="Gene3D" id="3.40.50.720">
    <property type="entry name" value="NAD(P)-binding Rossmann-like Domain"/>
    <property type="match status" value="1"/>
</dbReference>
<sequence length="158" mass="17004">MLATVSGSKRAERLVRLGLDHAIDHRSVDVVDRVTRLTKEHGVDLVVDPVGSTLQDSLAALRSEGRLVFVGNAGGSQPSIDLWPALQANQSLFGIFMGTQFEKPDVYATASHMLELAAMGDIEVVVDRVFPLADVAEAHTYAESNSILGRVVLVPADR</sequence>
<dbReference type="Gene3D" id="3.90.180.10">
    <property type="entry name" value="Medium-chain alcohol dehydrogenases, catalytic domain"/>
    <property type="match status" value="1"/>
</dbReference>
<evidence type="ECO:0000313" key="1">
    <source>
        <dbReference type="EMBL" id="ASV88499.1"/>
    </source>
</evidence>
<reference evidence="1 2" key="1">
    <citation type="submission" date="2017-07" db="EMBL/GenBank/DDBJ databases">
        <title>Phylogenetic study on the rhizospheric bacterium Ochrobactrum sp. A44.</title>
        <authorList>
            <person name="Krzyzanowska D.M."/>
            <person name="Ossowicki A."/>
            <person name="Rajewska M."/>
            <person name="Maciag T."/>
            <person name="Kaczynski Z."/>
            <person name="Czerwicka M."/>
            <person name="Jafra S."/>
        </authorList>
    </citation>
    <scope>NUCLEOTIDE SEQUENCE [LARGE SCALE GENOMIC DNA]</scope>
    <source>
        <strain evidence="1 2">A44</strain>
        <plasmid evidence="1 2">unnamed1</plasmid>
    </source>
</reference>
<geneLocation type="plasmid" evidence="1 2">
    <name>unnamed1</name>
</geneLocation>
<protein>
    <submittedName>
        <fullName evidence="1">Zinc-binding dehydrogenase family protein</fullName>
    </submittedName>
</protein>
<dbReference type="EMBL" id="CP022605">
    <property type="protein sequence ID" value="ASV88499.1"/>
    <property type="molecule type" value="Genomic_DNA"/>
</dbReference>
<dbReference type="Proteomes" id="UP000215256">
    <property type="component" value="Plasmid unnamed1"/>
</dbReference>
<name>A0A248UQE5_9HYPH</name>
<accession>A0A248UQE5</accession>
<dbReference type="PANTHER" id="PTHR43677:SF4">
    <property type="entry name" value="QUINONE OXIDOREDUCTASE-LIKE PROTEIN 2"/>
    <property type="match status" value="1"/>
</dbReference>
<dbReference type="InterPro" id="IPR036291">
    <property type="entry name" value="NAD(P)-bd_dom_sf"/>
</dbReference>